<feature type="compositionally biased region" description="Basic and acidic residues" evidence="1">
    <location>
        <begin position="58"/>
        <end position="70"/>
    </location>
</feature>
<dbReference type="InParanoid" id="Q0V7D7"/>
<evidence type="ECO:0000256" key="1">
    <source>
        <dbReference type="SAM" id="MobiDB-lite"/>
    </source>
</evidence>
<sequence length="70" mass="8198">MFKNDTEKFVGEVEDTHRDVINTIQRPKKQMAGFRTGFLERLGCQEATRALKRRSAKKPNEEKRFSLQEA</sequence>
<evidence type="ECO:0000313" key="3">
    <source>
        <dbReference type="Proteomes" id="UP000001055"/>
    </source>
</evidence>
<protein>
    <submittedName>
        <fullName evidence="2">Uncharacterized protein</fullName>
    </submittedName>
</protein>
<reference evidence="3" key="1">
    <citation type="journal article" date="2007" name="Plant Cell">
        <title>Dothideomycete-plant interactions illuminated by genome sequencing and EST analysis of the wheat pathogen Stagonospora nodorum.</title>
        <authorList>
            <person name="Hane J.K."/>
            <person name="Lowe R.G."/>
            <person name="Solomon P.S."/>
            <person name="Tan K.C."/>
            <person name="Schoch C.L."/>
            <person name="Spatafora J.W."/>
            <person name="Crous P.W."/>
            <person name="Kodira C."/>
            <person name="Birren B.W."/>
            <person name="Galagan J.E."/>
            <person name="Torriani S.F."/>
            <person name="McDonald B.A."/>
            <person name="Oliver R.P."/>
        </authorList>
    </citation>
    <scope>NUCLEOTIDE SEQUENCE [LARGE SCALE GENOMIC DNA]</scope>
    <source>
        <strain evidence="3">SN15 / ATCC MYA-4574 / FGSC 10173</strain>
    </source>
</reference>
<dbReference type="GeneID" id="5968432"/>
<feature type="region of interest" description="Disordered" evidence="1">
    <location>
        <begin position="50"/>
        <end position="70"/>
    </location>
</feature>
<accession>Q0V7D7</accession>
<name>Q0V7D7_PHANO</name>
<evidence type="ECO:0000313" key="2">
    <source>
        <dbReference type="EMBL" id="EAT91572.1"/>
    </source>
</evidence>
<dbReference type="KEGG" id="pno:SNOG_00077"/>
<dbReference type="Proteomes" id="UP000001055">
    <property type="component" value="Unassembled WGS sequence"/>
</dbReference>
<dbReference type="EMBL" id="CH445325">
    <property type="protein sequence ID" value="EAT91572.1"/>
    <property type="molecule type" value="Genomic_DNA"/>
</dbReference>
<proteinExistence type="predicted"/>
<gene>
    <name evidence="2" type="ORF">SNOG_00077</name>
</gene>
<organism evidence="2 3">
    <name type="scientific">Phaeosphaeria nodorum (strain SN15 / ATCC MYA-4574 / FGSC 10173)</name>
    <name type="common">Glume blotch fungus</name>
    <name type="synonym">Parastagonospora nodorum</name>
    <dbReference type="NCBI Taxonomy" id="321614"/>
    <lineage>
        <taxon>Eukaryota</taxon>
        <taxon>Fungi</taxon>
        <taxon>Dikarya</taxon>
        <taxon>Ascomycota</taxon>
        <taxon>Pezizomycotina</taxon>
        <taxon>Dothideomycetes</taxon>
        <taxon>Pleosporomycetidae</taxon>
        <taxon>Pleosporales</taxon>
        <taxon>Pleosporineae</taxon>
        <taxon>Phaeosphaeriaceae</taxon>
        <taxon>Parastagonospora</taxon>
    </lineage>
</organism>
<dbReference type="AlphaFoldDB" id="Q0V7D7"/>
<dbReference type="RefSeq" id="XP_001790774.1">
    <property type="nucleotide sequence ID" value="XM_001790722.1"/>
</dbReference>
<dbReference type="HOGENOM" id="CLU_2758637_0_0_1"/>